<proteinExistence type="predicted"/>
<evidence type="ECO:0000313" key="1">
    <source>
        <dbReference type="EMBL" id="SBV92023.1"/>
    </source>
</evidence>
<sequence>MRHIYVCGKNSVQLQHGAYVTSMMQKSTLSVSLCANEPIASGGRLSYYFTLNICSDW</sequence>
<name>A0A212IXS8_9BACT</name>
<protein>
    <submittedName>
        <fullName evidence="1">Uncharacterized protein</fullName>
    </submittedName>
</protein>
<reference evidence="1" key="1">
    <citation type="submission" date="2016-04" db="EMBL/GenBank/DDBJ databases">
        <authorList>
            <person name="Evans L.H."/>
            <person name="Alamgir A."/>
            <person name="Owens N."/>
            <person name="Weber N.D."/>
            <person name="Virtaneva K."/>
            <person name="Barbian K."/>
            <person name="Babar A."/>
            <person name="Rosenke K."/>
        </authorList>
    </citation>
    <scope>NUCLEOTIDE SEQUENCE</scope>
    <source>
        <strain evidence="1">92-2</strain>
    </source>
</reference>
<dbReference type="AlphaFoldDB" id="A0A212IXS8"/>
<organism evidence="1">
    <name type="scientific">uncultured Desulfovibrio sp</name>
    <dbReference type="NCBI Taxonomy" id="167968"/>
    <lineage>
        <taxon>Bacteria</taxon>
        <taxon>Pseudomonadati</taxon>
        <taxon>Thermodesulfobacteriota</taxon>
        <taxon>Desulfovibrionia</taxon>
        <taxon>Desulfovibrionales</taxon>
        <taxon>Desulfovibrionaceae</taxon>
        <taxon>Desulfovibrio</taxon>
        <taxon>environmental samples</taxon>
    </lineage>
</organism>
<accession>A0A212IXS8</accession>
<gene>
    <name evidence="1" type="ORF">KM92DES2_10212</name>
</gene>
<dbReference type="EMBL" id="FLUP01000001">
    <property type="protein sequence ID" value="SBV92023.1"/>
    <property type="molecule type" value="Genomic_DNA"/>
</dbReference>